<dbReference type="PROSITE" id="PS51819">
    <property type="entry name" value="VOC"/>
    <property type="match status" value="1"/>
</dbReference>
<dbReference type="InterPro" id="IPR037523">
    <property type="entry name" value="VOC_core"/>
</dbReference>
<dbReference type="InterPro" id="IPR029068">
    <property type="entry name" value="Glyas_Bleomycin-R_OHBP_Dase"/>
</dbReference>
<comment type="caution">
    <text evidence="2">The sequence shown here is derived from an EMBL/GenBank/DDBJ whole genome shotgun (WGS) entry which is preliminary data.</text>
</comment>
<keyword evidence="3" id="KW-1185">Reference proteome</keyword>
<name>A0A3B0BRG6_9BACL</name>
<evidence type="ECO:0000259" key="1">
    <source>
        <dbReference type="PROSITE" id="PS51819"/>
    </source>
</evidence>
<gene>
    <name evidence="2" type="ORF">D7M11_27005</name>
</gene>
<dbReference type="Pfam" id="PF00903">
    <property type="entry name" value="Glyoxalase"/>
    <property type="match status" value="1"/>
</dbReference>
<sequence>MVSDIKTVNNPLLNQLKAIFIHVSDMPKAVEWYSQLLGLDKQYQGTPEDRTVYGIKMGNGITLLLDSMRRDRPSPSNNALFYFNAPDMKEAYDYIRSLGIQPFDDDDNIVTENDILKDPFLFRIRDPFDNVIIIHKGNN</sequence>
<dbReference type="EMBL" id="RBAH01000024">
    <property type="protein sequence ID" value="RKN74928.1"/>
    <property type="molecule type" value="Genomic_DNA"/>
</dbReference>
<dbReference type="Gene3D" id="3.10.180.10">
    <property type="entry name" value="2,3-Dihydroxybiphenyl 1,2-Dioxygenase, domain 1"/>
    <property type="match status" value="1"/>
</dbReference>
<reference evidence="2 3" key="1">
    <citation type="journal article" date="2007" name="Int. J. Syst. Evol. Microbiol.">
        <title>Paenibacillus ginsengarvi sp. nov., isolated from soil from ginseng cultivation.</title>
        <authorList>
            <person name="Yoon M.H."/>
            <person name="Ten L.N."/>
            <person name="Im W.T."/>
        </authorList>
    </citation>
    <scope>NUCLEOTIDE SEQUENCE [LARGE SCALE GENOMIC DNA]</scope>
    <source>
        <strain evidence="2 3">KCTC 13059</strain>
    </source>
</reference>
<proteinExistence type="predicted"/>
<dbReference type="Proteomes" id="UP000282311">
    <property type="component" value="Unassembled WGS sequence"/>
</dbReference>
<evidence type="ECO:0000313" key="3">
    <source>
        <dbReference type="Proteomes" id="UP000282311"/>
    </source>
</evidence>
<accession>A0A3B0BRG6</accession>
<feature type="domain" description="VOC" evidence="1">
    <location>
        <begin position="15"/>
        <end position="137"/>
    </location>
</feature>
<evidence type="ECO:0000313" key="2">
    <source>
        <dbReference type="EMBL" id="RKN74928.1"/>
    </source>
</evidence>
<dbReference type="CDD" id="cd06587">
    <property type="entry name" value="VOC"/>
    <property type="match status" value="1"/>
</dbReference>
<dbReference type="SUPFAM" id="SSF54593">
    <property type="entry name" value="Glyoxalase/Bleomycin resistance protein/Dihydroxybiphenyl dioxygenase"/>
    <property type="match status" value="1"/>
</dbReference>
<dbReference type="InterPro" id="IPR004360">
    <property type="entry name" value="Glyas_Fos-R_dOase_dom"/>
</dbReference>
<dbReference type="AlphaFoldDB" id="A0A3B0BRG6"/>
<organism evidence="2 3">
    <name type="scientific">Paenibacillus ginsengarvi</name>
    <dbReference type="NCBI Taxonomy" id="400777"/>
    <lineage>
        <taxon>Bacteria</taxon>
        <taxon>Bacillati</taxon>
        <taxon>Bacillota</taxon>
        <taxon>Bacilli</taxon>
        <taxon>Bacillales</taxon>
        <taxon>Paenibacillaceae</taxon>
        <taxon>Paenibacillus</taxon>
    </lineage>
</organism>
<protein>
    <submittedName>
        <fullName evidence="2">VOC family protein</fullName>
    </submittedName>
</protein>